<gene>
    <name evidence="2" type="ORF">DDW13_00170</name>
</gene>
<feature type="domain" description="HTH marR-type" evidence="1">
    <location>
        <begin position="1"/>
        <end position="122"/>
    </location>
</feature>
<name>A0A2T9XCK2_9CREN</name>
<dbReference type="InterPro" id="IPR036388">
    <property type="entry name" value="WH-like_DNA-bd_sf"/>
</dbReference>
<dbReference type="PANTHER" id="PTHR37318">
    <property type="entry name" value="BSL7504 PROTEIN"/>
    <property type="match status" value="1"/>
</dbReference>
<proteinExistence type="predicted"/>
<dbReference type="InterPro" id="IPR000835">
    <property type="entry name" value="HTH_MarR-typ"/>
</dbReference>
<dbReference type="CDD" id="cd00090">
    <property type="entry name" value="HTH_ARSR"/>
    <property type="match status" value="1"/>
</dbReference>
<protein>
    <submittedName>
        <fullName evidence="2">ArsR family transcriptional regulator</fullName>
    </submittedName>
</protein>
<dbReference type="SMART" id="SM00347">
    <property type="entry name" value="HTH_MARR"/>
    <property type="match status" value="1"/>
</dbReference>
<dbReference type="Pfam" id="PF13601">
    <property type="entry name" value="HTH_34"/>
    <property type="match status" value="1"/>
</dbReference>
<reference evidence="2 3" key="1">
    <citation type="journal article" date="2015" name="Appl. Environ. Microbiol.">
        <title>Nanoarchaeota, Their Sulfolobales Host, and Nanoarchaeota Virus Distribution across Yellowstone National Park Hot Springs.</title>
        <authorList>
            <person name="Munson-McGee J.H."/>
            <person name="Field E.K."/>
            <person name="Bateson M."/>
            <person name="Rooney C."/>
            <person name="Stepanauskas R."/>
            <person name="Young M.J."/>
        </authorList>
    </citation>
    <scope>NUCLEOTIDE SEQUENCE [LARGE SCALE GENOMIC DNA]</scope>
    <source>
        <strain evidence="2">SCGC AC-742_N10</strain>
    </source>
</reference>
<dbReference type="SMART" id="SM00418">
    <property type="entry name" value="HTH_ARSR"/>
    <property type="match status" value="1"/>
</dbReference>
<dbReference type="InterPro" id="IPR001845">
    <property type="entry name" value="HTH_ArsR_DNA-bd_dom"/>
</dbReference>
<accession>A0A2T9XCK2</accession>
<dbReference type="InterPro" id="IPR036390">
    <property type="entry name" value="WH_DNA-bd_sf"/>
</dbReference>
<sequence length="122" mass="14056">MENLKELMEILSDPIFSSPIRVGILLALTGIKTITFSELQKNLGINKSTLSVNLKILENNGLIEIKTKFFKDRPREVIVITEKGKKLVEKYLEAILKYKEIIEENNNENIKIIEENNNENIK</sequence>
<comment type="caution">
    <text evidence="2">The sequence shown here is derived from an EMBL/GenBank/DDBJ whole genome shotgun (WGS) entry which is preliminary data.</text>
</comment>
<dbReference type="InterPro" id="IPR027395">
    <property type="entry name" value="WH_DNA-bd_dom"/>
</dbReference>
<dbReference type="PANTHER" id="PTHR37318:SF1">
    <property type="entry name" value="BSL7504 PROTEIN"/>
    <property type="match status" value="1"/>
</dbReference>
<dbReference type="Gene3D" id="1.10.10.10">
    <property type="entry name" value="Winged helix-like DNA-binding domain superfamily/Winged helix DNA-binding domain"/>
    <property type="match status" value="1"/>
</dbReference>
<dbReference type="GO" id="GO:0003700">
    <property type="term" value="F:DNA-binding transcription factor activity"/>
    <property type="evidence" value="ECO:0007669"/>
    <property type="project" value="InterPro"/>
</dbReference>
<dbReference type="Proteomes" id="UP000245638">
    <property type="component" value="Unassembled WGS sequence"/>
</dbReference>
<evidence type="ECO:0000313" key="2">
    <source>
        <dbReference type="EMBL" id="PVU77840.1"/>
    </source>
</evidence>
<dbReference type="EMBL" id="QEFD01000009">
    <property type="protein sequence ID" value="PVU77840.1"/>
    <property type="molecule type" value="Genomic_DNA"/>
</dbReference>
<dbReference type="PROSITE" id="PS50995">
    <property type="entry name" value="HTH_MARR_2"/>
    <property type="match status" value="1"/>
</dbReference>
<organism evidence="2 3">
    <name type="scientific">Acidianus hospitalis</name>
    <dbReference type="NCBI Taxonomy" id="563177"/>
    <lineage>
        <taxon>Archaea</taxon>
        <taxon>Thermoproteota</taxon>
        <taxon>Thermoprotei</taxon>
        <taxon>Sulfolobales</taxon>
        <taxon>Sulfolobaceae</taxon>
        <taxon>Acidianus</taxon>
    </lineage>
</organism>
<evidence type="ECO:0000313" key="3">
    <source>
        <dbReference type="Proteomes" id="UP000245638"/>
    </source>
</evidence>
<evidence type="ECO:0000259" key="1">
    <source>
        <dbReference type="PROSITE" id="PS50995"/>
    </source>
</evidence>
<dbReference type="AlphaFoldDB" id="A0A2T9XCK2"/>
<dbReference type="InterPro" id="IPR011991">
    <property type="entry name" value="ArsR-like_HTH"/>
</dbReference>
<dbReference type="SUPFAM" id="SSF46785">
    <property type="entry name" value="Winged helix' DNA-binding domain"/>
    <property type="match status" value="1"/>
</dbReference>